<dbReference type="STRING" id="1802694.A2918_01060"/>
<feature type="transmembrane region" description="Helical" evidence="1">
    <location>
        <begin position="31"/>
        <end position="50"/>
    </location>
</feature>
<evidence type="ECO:0000256" key="1">
    <source>
        <dbReference type="SAM" id="Phobius"/>
    </source>
</evidence>
<dbReference type="AlphaFoldDB" id="A0A1F8GBG4"/>
<accession>A0A1F8GBG4</accession>
<protein>
    <submittedName>
        <fullName evidence="2">Uncharacterized protein</fullName>
    </submittedName>
</protein>
<sequence>MELIFSLIFVLFFAWLIEKANGVIKYKICSVCAGVSMTWMLIALGILTGYLNPETYKLILATMIGGTGVGAGYQGEKTFGLTGAKSLRFKLFSSLSGFALAYLNFHFISWILLAADAVVLVTIGYLYFVFPYRKISGAGEDKKKYIEEKLKDCC</sequence>
<keyword evidence="1" id="KW-0812">Transmembrane</keyword>
<gene>
    <name evidence="2" type="ORF">A2918_01060</name>
</gene>
<feature type="transmembrane region" description="Helical" evidence="1">
    <location>
        <begin position="6"/>
        <end position="24"/>
    </location>
</feature>
<comment type="caution">
    <text evidence="2">The sequence shown here is derived from an EMBL/GenBank/DDBJ whole genome shotgun (WGS) entry which is preliminary data.</text>
</comment>
<proteinExistence type="predicted"/>
<keyword evidence="1" id="KW-1133">Transmembrane helix</keyword>
<reference evidence="2 3" key="1">
    <citation type="journal article" date="2016" name="Nat. Commun.">
        <title>Thousands of microbial genomes shed light on interconnected biogeochemical processes in an aquifer system.</title>
        <authorList>
            <person name="Anantharaman K."/>
            <person name="Brown C.T."/>
            <person name="Hug L.A."/>
            <person name="Sharon I."/>
            <person name="Castelle C.J."/>
            <person name="Probst A.J."/>
            <person name="Thomas B.C."/>
            <person name="Singh A."/>
            <person name="Wilkins M.J."/>
            <person name="Karaoz U."/>
            <person name="Brodie E.L."/>
            <person name="Williams K.H."/>
            <person name="Hubbard S.S."/>
            <person name="Banfield J.F."/>
        </authorList>
    </citation>
    <scope>NUCLEOTIDE SEQUENCE [LARGE SCALE GENOMIC DNA]</scope>
</reference>
<keyword evidence="1" id="KW-0472">Membrane</keyword>
<evidence type="ECO:0000313" key="3">
    <source>
        <dbReference type="Proteomes" id="UP000178227"/>
    </source>
</evidence>
<name>A0A1F8GBG4_9BACT</name>
<evidence type="ECO:0000313" key="2">
    <source>
        <dbReference type="EMBL" id="OGN22673.1"/>
    </source>
</evidence>
<dbReference type="EMBL" id="MGKI01000010">
    <property type="protein sequence ID" value="OGN22673.1"/>
    <property type="molecule type" value="Genomic_DNA"/>
</dbReference>
<dbReference type="Proteomes" id="UP000178227">
    <property type="component" value="Unassembled WGS sequence"/>
</dbReference>
<organism evidence="2 3">
    <name type="scientific">Candidatus Yanofskybacteria bacterium RIFCSPLOWO2_01_FULL_42_49</name>
    <dbReference type="NCBI Taxonomy" id="1802694"/>
    <lineage>
        <taxon>Bacteria</taxon>
        <taxon>Candidatus Yanofskyibacteriota</taxon>
    </lineage>
</organism>
<feature type="transmembrane region" description="Helical" evidence="1">
    <location>
        <begin position="111"/>
        <end position="130"/>
    </location>
</feature>